<evidence type="ECO:0000313" key="2">
    <source>
        <dbReference type="Proteomes" id="UP000000753"/>
    </source>
</evidence>
<protein>
    <submittedName>
        <fullName evidence="1">Uncharacterized protein</fullName>
    </submittedName>
</protein>
<dbReference type="AlphaFoldDB" id="B8CPL2"/>
<dbReference type="HOGENOM" id="CLU_3257776_0_0_6"/>
<gene>
    <name evidence="1" type="ordered locus">swp_2861</name>
</gene>
<sequence length="42" mass="4917">MADEMIVFAHPQEKSPLTRPQWVHFALSPLDGHYTEYCEVNQ</sequence>
<dbReference type="EMBL" id="CP000472">
    <property type="protein sequence ID" value="ACJ29587.1"/>
    <property type="molecule type" value="Genomic_DNA"/>
</dbReference>
<evidence type="ECO:0000313" key="1">
    <source>
        <dbReference type="EMBL" id="ACJ29587.1"/>
    </source>
</evidence>
<proteinExistence type="predicted"/>
<keyword evidence="2" id="KW-1185">Reference proteome</keyword>
<reference evidence="1 2" key="1">
    <citation type="journal article" date="2008" name="PLoS ONE">
        <title>Environmental adaptation: genomic analysis of the piezotolerant and psychrotolerant deep-sea iron reducing bacterium Shewanella piezotolerans WP3.</title>
        <authorList>
            <person name="Wang F."/>
            <person name="Wang J."/>
            <person name="Jian H."/>
            <person name="Zhang B."/>
            <person name="Li S."/>
            <person name="Wang F."/>
            <person name="Zeng X."/>
            <person name="Gao L."/>
            <person name="Bartlett D.H."/>
            <person name="Yu J."/>
            <person name="Hu S."/>
            <person name="Xiao X."/>
        </authorList>
    </citation>
    <scope>NUCLEOTIDE SEQUENCE [LARGE SCALE GENOMIC DNA]</scope>
    <source>
        <strain evidence="2">WP3 / JCM 13877</strain>
    </source>
</reference>
<name>B8CPL2_SHEPW</name>
<organism evidence="1 2">
    <name type="scientific">Shewanella piezotolerans (strain WP3 / JCM 13877)</name>
    <dbReference type="NCBI Taxonomy" id="225849"/>
    <lineage>
        <taxon>Bacteria</taxon>
        <taxon>Pseudomonadati</taxon>
        <taxon>Pseudomonadota</taxon>
        <taxon>Gammaproteobacteria</taxon>
        <taxon>Alteromonadales</taxon>
        <taxon>Shewanellaceae</taxon>
        <taxon>Shewanella</taxon>
    </lineage>
</organism>
<dbReference type="KEGG" id="swp:swp_2861"/>
<accession>B8CPL2</accession>
<dbReference type="Proteomes" id="UP000000753">
    <property type="component" value="Chromosome"/>
</dbReference>